<keyword evidence="7" id="KW-0479">Metal-binding</keyword>
<dbReference type="Gene3D" id="3.30.420.10">
    <property type="entry name" value="Ribonuclease H-like superfamily/Ribonuclease H"/>
    <property type="match status" value="1"/>
</dbReference>
<gene>
    <name evidence="12" type="ORF">PS1_0148</name>
</gene>
<dbReference type="GO" id="GO:0003676">
    <property type="term" value="F:nucleic acid binding"/>
    <property type="evidence" value="ECO:0007669"/>
    <property type="project" value="InterPro"/>
</dbReference>
<evidence type="ECO:0000256" key="7">
    <source>
        <dbReference type="ARBA" id="ARBA00022723"/>
    </source>
</evidence>
<evidence type="ECO:0000256" key="1">
    <source>
        <dbReference type="ARBA" id="ARBA00000077"/>
    </source>
</evidence>
<dbReference type="SUPFAM" id="SSF53098">
    <property type="entry name" value="Ribonuclease H-like"/>
    <property type="match status" value="1"/>
</dbReference>
<evidence type="ECO:0000256" key="10">
    <source>
        <dbReference type="ARBA" id="ARBA00022842"/>
    </source>
</evidence>
<keyword evidence="8" id="KW-0255">Endonuclease</keyword>
<feature type="domain" description="RNase H type-1" evidence="11">
    <location>
        <begin position="2"/>
        <end position="147"/>
    </location>
</feature>
<dbReference type="Pfam" id="PF00075">
    <property type="entry name" value="RNase_H"/>
    <property type="match status" value="1"/>
</dbReference>
<comment type="subunit">
    <text evidence="4">Monomer.</text>
</comment>
<evidence type="ECO:0000256" key="4">
    <source>
        <dbReference type="ARBA" id="ARBA00011245"/>
    </source>
</evidence>
<evidence type="ECO:0000256" key="8">
    <source>
        <dbReference type="ARBA" id="ARBA00022759"/>
    </source>
</evidence>
<keyword evidence="13" id="KW-1185">Reference proteome</keyword>
<protein>
    <recommendedName>
        <fullName evidence="5">ribonuclease H</fullName>
        <ecNumber evidence="5">3.1.26.4</ecNumber>
    </recommendedName>
</protein>
<dbReference type="InterPro" id="IPR036397">
    <property type="entry name" value="RNaseH_sf"/>
</dbReference>
<comment type="catalytic activity">
    <reaction evidence="1">
        <text>Endonucleolytic cleavage to 5'-phosphomonoester.</text>
        <dbReference type="EC" id="3.1.26.4"/>
    </reaction>
</comment>
<dbReference type="GO" id="GO:0004523">
    <property type="term" value="F:RNA-DNA hybrid ribonuclease activity"/>
    <property type="evidence" value="ECO:0007669"/>
    <property type="project" value="UniProtKB-EC"/>
</dbReference>
<name>A0A514TUG2_9CAUD</name>
<keyword evidence="9" id="KW-0378">Hydrolase</keyword>
<reference evidence="12" key="1">
    <citation type="submission" date="2019-06" db="EMBL/GenBank/DDBJ databases">
        <title>Complete genome sequence of Aeromonas hydrophila bacteriophage PS1.</title>
        <authorList>
            <person name="Rai S."/>
            <person name="Tyagi A."/>
            <person name="Kumar N."/>
            <person name="Singh N."/>
        </authorList>
    </citation>
    <scope>NUCLEOTIDE SEQUENCE [LARGE SCALE GENOMIC DNA]</scope>
</reference>
<sequence length="180" mass="20543">MENMQWVCYTDGSCLDQNSGTGGSGAWAFHAIFGESIVEKSCGYFKTTNNRMEILAIISFLEEFQEPTKVTIRSDSQYTIDAVTKWIYGWIKNDWVTSQGQPVKNKDLFERLFKLVKFHTVKFEKVKAHSGIVGNERADELAKEAAGNPTLVDEGYIPPDPNEVKPVVIKKPWWLKYKKK</sequence>
<organism evidence="12 13">
    <name type="scientific">Aeromonas phage PS1</name>
    <dbReference type="NCBI Taxonomy" id="2591406"/>
    <lineage>
        <taxon>Viruses</taxon>
        <taxon>Duplodnaviria</taxon>
        <taxon>Heunggongvirae</taxon>
        <taxon>Uroviricota</taxon>
        <taxon>Caudoviricetes</taxon>
        <taxon>Chimalliviridae</taxon>
        <taxon>Ferozepurvirus</taxon>
        <taxon>Ferozepurvirus PS1</taxon>
    </lineage>
</organism>
<dbReference type="CDD" id="cd09278">
    <property type="entry name" value="RNase_HI_prokaryote_like"/>
    <property type="match status" value="1"/>
</dbReference>
<dbReference type="Proteomes" id="UP000317703">
    <property type="component" value="Segment"/>
</dbReference>
<dbReference type="InterPro" id="IPR002156">
    <property type="entry name" value="RNaseH_domain"/>
</dbReference>
<comment type="cofactor">
    <cofactor evidence="2">
        <name>Mg(2+)</name>
        <dbReference type="ChEBI" id="CHEBI:18420"/>
    </cofactor>
</comment>
<evidence type="ECO:0000256" key="9">
    <source>
        <dbReference type="ARBA" id="ARBA00022801"/>
    </source>
</evidence>
<dbReference type="PANTHER" id="PTHR10642">
    <property type="entry name" value="RIBONUCLEASE H1"/>
    <property type="match status" value="1"/>
</dbReference>
<evidence type="ECO:0000256" key="5">
    <source>
        <dbReference type="ARBA" id="ARBA00012180"/>
    </source>
</evidence>
<evidence type="ECO:0000259" key="11">
    <source>
        <dbReference type="PROSITE" id="PS50879"/>
    </source>
</evidence>
<proteinExistence type="inferred from homology"/>
<dbReference type="PANTHER" id="PTHR10642:SF26">
    <property type="entry name" value="RIBONUCLEASE H1"/>
    <property type="match status" value="1"/>
</dbReference>
<accession>A0A514TUG2</accession>
<evidence type="ECO:0000313" key="13">
    <source>
        <dbReference type="Proteomes" id="UP000317703"/>
    </source>
</evidence>
<dbReference type="InterPro" id="IPR050092">
    <property type="entry name" value="RNase_H"/>
</dbReference>
<dbReference type="InterPro" id="IPR012337">
    <property type="entry name" value="RNaseH-like_sf"/>
</dbReference>
<keyword evidence="6" id="KW-0540">Nuclease</keyword>
<evidence type="ECO:0000256" key="3">
    <source>
        <dbReference type="ARBA" id="ARBA00005300"/>
    </source>
</evidence>
<dbReference type="InterPro" id="IPR022892">
    <property type="entry name" value="RNaseHI"/>
</dbReference>
<dbReference type="GO" id="GO:0046872">
    <property type="term" value="F:metal ion binding"/>
    <property type="evidence" value="ECO:0007669"/>
    <property type="project" value="UniProtKB-KW"/>
</dbReference>
<comment type="similarity">
    <text evidence="3">Belongs to the RNase H family.</text>
</comment>
<evidence type="ECO:0000256" key="6">
    <source>
        <dbReference type="ARBA" id="ARBA00022722"/>
    </source>
</evidence>
<evidence type="ECO:0000256" key="2">
    <source>
        <dbReference type="ARBA" id="ARBA00001946"/>
    </source>
</evidence>
<dbReference type="EMBL" id="MN032614">
    <property type="protein sequence ID" value="QDJ96659.1"/>
    <property type="molecule type" value="Genomic_DNA"/>
</dbReference>
<dbReference type="PROSITE" id="PS50879">
    <property type="entry name" value="RNASE_H_1"/>
    <property type="match status" value="1"/>
</dbReference>
<dbReference type="EC" id="3.1.26.4" evidence="5"/>
<evidence type="ECO:0000313" key="12">
    <source>
        <dbReference type="EMBL" id="QDJ96659.1"/>
    </source>
</evidence>
<dbReference type="GO" id="GO:0043137">
    <property type="term" value="P:DNA replication, removal of RNA primer"/>
    <property type="evidence" value="ECO:0007669"/>
    <property type="project" value="TreeGrafter"/>
</dbReference>
<keyword evidence="10" id="KW-0460">Magnesium</keyword>